<sequence>MPNEGNMRNRRVSSRLLAMSCASGDDVLSHPGSVDEEPRPFAPNDGLYVVGEAVPRTAFRSRPPENGAGEDVFHARENSNTIIDVDIRIAKWAWAVLVIGHCWLIYFMVQSLG</sequence>
<evidence type="ECO:0000313" key="3">
    <source>
        <dbReference type="Proteomes" id="UP000052068"/>
    </source>
</evidence>
<reference evidence="2 3" key="1">
    <citation type="submission" date="2015-03" db="EMBL/GenBank/DDBJ databases">
        <title>Draft Genome Sequences of Agrobacterium nepotum Strain 39/7T (= CFBP 7436T = LMG 26435T) and Agrobacterium sp. Strain KFB 330 (= CFBP 8308 = LMG 28674).</title>
        <authorList>
            <person name="Kuzmanovic N."/>
            <person name="Pulawska J."/>
            <person name="Obradovic A."/>
        </authorList>
    </citation>
    <scope>NUCLEOTIDE SEQUENCE [LARGE SCALE GENOMIC DNA]</scope>
    <source>
        <strain evidence="2 3">39/7</strain>
    </source>
</reference>
<gene>
    <name evidence="2" type="ORF">RS75_03385</name>
</gene>
<feature type="transmembrane region" description="Helical" evidence="1">
    <location>
        <begin position="92"/>
        <end position="109"/>
    </location>
</feature>
<evidence type="ECO:0000313" key="2">
    <source>
        <dbReference type="EMBL" id="KJF69272.1"/>
    </source>
</evidence>
<dbReference type="Proteomes" id="UP000052068">
    <property type="component" value="Unassembled WGS sequence"/>
</dbReference>
<dbReference type="EMBL" id="JWJH01000003">
    <property type="protein sequence ID" value="KJF69272.1"/>
    <property type="molecule type" value="Genomic_DNA"/>
</dbReference>
<name>A0ABR5CWQ8_9HYPH</name>
<proteinExistence type="predicted"/>
<protein>
    <submittedName>
        <fullName evidence="2">Uncharacterized protein</fullName>
    </submittedName>
</protein>
<keyword evidence="3" id="KW-1185">Reference proteome</keyword>
<keyword evidence="1" id="KW-0472">Membrane</keyword>
<keyword evidence="1" id="KW-1133">Transmembrane helix</keyword>
<keyword evidence="1" id="KW-0812">Transmembrane</keyword>
<accession>A0ABR5CWQ8</accession>
<comment type="caution">
    <text evidence="2">The sequence shown here is derived from an EMBL/GenBank/DDBJ whole genome shotgun (WGS) entry which is preliminary data.</text>
</comment>
<evidence type="ECO:0000256" key="1">
    <source>
        <dbReference type="SAM" id="Phobius"/>
    </source>
</evidence>
<organism evidence="2 3">
    <name type="scientific">Rhizobium nepotum 39/7</name>
    <dbReference type="NCBI Taxonomy" id="1368418"/>
    <lineage>
        <taxon>Bacteria</taxon>
        <taxon>Pseudomonadati</taxon>
        <taxon>Pseudomonadota</taxon>
        <taxon>Alphaproteobacteria</taxon>
        <taxon>Hyphomicrobiales</taxon>
        <taxon>Rhizobiaceae</taxon>
        <taxon>Rhizobium/Agrobacterium group</taxon>
        <taxon>Rhizobium</taxon>
    </lineage>
</organism>